<evidence type="ECO:0000259" key="1">
    <source>
        <dbReference type="PROSITE" id="PS50943"/>
    </source>
</evidence>
<dbReference type="RefSeq" id="WP_148756594.1">
    <property type="nucleotide sequence ID" value="NZ_VSSR01000130.1"/>
</dbReference>
<keyword evidence="3" id="KW-1185">Reference proteome</keyword>
<dbReference type="PROSITE" id="PS50943">
    <property type="entry name" value="HTH_CROC1"/>
    <property type="match status" value="1"/>
</dbReference>
<protein>
    <submittedName>
        <fullName evidence="2">Helix-turn-helix domain-containing protein</fullName>
    </submittedName>
</protein>
<evidence type="ECO:0000313" key="2">
    <source>
        <dbReference type="EMBL" id="TYL70591.1"/>
    </source>
</evidence>
<dbReference type="GO" id="GO:0003677">
    <property type="term" value="F:DNA binding"/>
    <property type="evidence" value="ECO:0007669"/>
    <property type="project" value="InterPro"/>
</dbReference>
<proteinExistence type="predicted"/>
<dbReference type="InterPro" id="IPR001387">
    <property type="entry name" value="Cro/C1-type_HTH"/>
</dbReference>
<dbReference type="AlphaFoldDB" id="A0A5S4W0Z3"/>
<gene>
    <name evidence="2" type="ORF">FXB38_41250</name>
</gene>
<dbReference type="Proteomes" id="UP000324853">
    <property type="component" value="Unassembled WGS sequence"/>
</dbReference>
<dbReference type="SUPFAM" id="SSF47413">
    <property type="entry name" value="lambda repressor-like DNA-binding domains"/>
    <property type="match status" value="1"/>
</dbReference>
<dbReference type="InterPro" id="IPR010982">
    <property type="entry name" value="Lambda_DNA-bd_dom_sf"/>
</dbReference>
<reference evidence="2 3" key="1">
    <citation type="submission" date="2019-08" db="EMBL/GenBank/DDBJ databases">
        <title>Bradyrhizobium hipponensis sp. nov., a rhizobium isolated from a Lupinus angustifolius root nodule in Tunisia.</title>
        <authorList>
            <person name="Off K."/>
            <person name="Rejili M."/>
            <person name="Mars M."/>
            <person name="Brachmann A."/>
            <person name="Marin M."/>
        </authorList>
    </citation>
    <scope>NUCLEOTIDE SEQUENCE [LARGE SCALE GENOMIC DNA]</scope>
    <source>
        <strain evidence="2 3">CTAW11</strain>
    </source>
</reference>
<evidence type="ECO:0000313" key="3">
    <source>
        <dbReference type="Proteomes" id="UP000324853"/>
    </source>
</evidence>
<accession>A0A5S4W0Z3</accession>
<organism evidence="2 3">
    <name type="scientific">Bradyrhizobium cytisi</name>
    <dbReference type="NCBI Taxonomy" id="515489"/>
    <lineage>
        <taxon>Bacteria</taxon>
        <taxon>Pseudomonadati</taxon>
        <taxon>Pseudomonadota</taxon>
        <taxon>Alphaproteobacteria</taxon>
        <taxon>Hyphomicrobiales</taxon>
        <taxon>Nitrobacteraceae</taxon>
        <taxon>Bradyrhizobium</taxon>
    </lineage>
</organism>
<dbReference type="Gene3D" id="1.10.260.40">
    <property type="entry name" value="lambda repressor-like DNA-binding domains"/>
    <property type="match status" value="1"/>
</dbReference>
<feature type="domain" description="HTH cro/C1-type" evidence="1">
    <location>
        <begin position="17"/>
        <end position="72"/>
    </location>
</feature>
<dbReference type="EMBL" id="VSSR01000130">
    <property type="protein sequence ID" value="TYL70591.1"/>
    <property type="molecule type" value="Genomic_DNA"/>
</dbReference>
<sequence>MPRTLRSPRQKALVALLIEQWKKSGLTQAQLAKRLRRYQSFVATVESGQRRIDVIEFLDLAEAIGFDPIDAIKKLRASVRSP</sequence>
<dbReference type="OrthoDB" id="9803379at2"/>
<comment type="caution">
    <text evidence="2">The sequence shown here is derived from an EMBL/GenBank/DDBJ whole genome shotgun (WGS) entry which is preliminary data.</text>
</comment>
<name>A0A5S4W0Z3_9BRAD</name>
<dbReference type="Pfam" id="PF13560">
    <property type="entry name" value="HTH_31"/>
    <property type="match status" value="1"/>
</dbReference>